<evidence type="ECO:0000256" key="1">
    <source>
        <dbReference type="SAM" id="MobiDB-lite"/>
    </source>
</evidence>
<dbReference type="Proteomes" id="UP000652219">
    <property type="component" value="Unassembled WGS sequence"/>
</dbReference>
<reference evidence="2 3" key="1">
    <citation type="journal article" date="2020" name="Phytopathology">
        <title>Genome Sequence Resources of Colletotrichum truncatum, C. plurivorum, C. musicola, and C. sojae: Four Species Pathogenic to Soybean (Glycine max).</title>
        <authorList>
            <person name="Rogerio F."/>
            <person name="Boufleur T.R."/>
            <person name="Ciampi-Guillardi M."/>
            <person name="Sukno S.A."/>
            <person name="Thon M.R."/>
            <person name="Massola Junior N.S."/>
            <person name="Baroncelli R."/>
        </authorList>
    </citation>
    <scope>NUCLEOTIDE SEQUENCE [LARGE SCALE GENOMIC DNA]</scope>
    <source>
        <strain evidence="2 3">LFN0009</strain>
    </source>
</reference>
<gene>
    <name evidence="2" type="ORF">CSOJ01_08543</name>
</gene>
<feature type="compositionally biased region" description="Low complexity" evidence="1">
    <location>
        <begin position="80"/>
        <end position="91"/>
    </location>
</feature>
<feature type="region of interest" description="Disordered" evidence="1">
    <location>
        <begin position="51"/>
        <end position="94"/>
    </location>
</feature>
<sequence>MAHLEVRIASASKEDLQEIVRSLVLADATTRGRIIDFLDYQKQRGEVDGKAGVKNEEVDTNGVEKGENKHGNDGLRRSSRLSSRASSSEASQDSAIQIHPALQEALDNAATKQALKFCKNCSKVYDENSEKCRYHPDAGKWLIEVEGHETILFVRECDAADDVKADPDLPWYVQCCSMQKPNIGEGCATKEHVPVGAEDTDN</sequence>
<dbReference type="EMBL" id="WIGN01000149">
    <property type="protein sequence ID" value="KAF6806891.1"/>
    <property type="molecule type" value="Genomic_DNA"/>
</dbReference>
<evidence type="ECO:0000313" key="2">
    <source>
        <dbReference type="EMBL" id="KAF6806891.1"/>
    </source>
</evidence>
<organism evidence="2 3">
    <name type="scientific">Colletotrichum sojae</name>
    <dbReference type="NCBI Taxonomy" id="2175907"/>
    <lineage>
        <taxon>Eukaryota</taxon>
        <taxon>Fungi</taxon>
        <taxon>Dikarya</taxon>
        <taxon>Ascomycota</taxon>
        <taxon>Pezizomycotina</taxon>
        <taxon>Sordariomycetes</taxon>
        <taxon>Hypocreomycetidae</taxon>
        <taxon>Glomerellales</taxon>
        <taxon>Glomerellaceae</taxon>
        <taxon>Colletotrichum</taxon>
        <taxon>Colletotrichum orchidearum species complex</taxon>
    </lineage>
</organism>
<proteinExistence type="predicted"/>
<keyword evidence="3" id="KW-1185">Reference proteome</keyword>
<name>A0A8H6J677_9PEZI</name>
<protein>
    <recommendedName>
        <fullName evidence="4">C2H2-type domain-containing protein</fullName>
    </recommendedName>
</protein>
<evidence type="ECO:0008006" key="4">
    <source>
        <dbReference type="Google" id="ProtNLM"/>
    </source>
</evidence>
<dbReference type="AlphaFoldDB" id="A0A8H6J677"/>
<accession>A0A8H6J677</accession>
<feature type="compositionally biased region" description="Basic and acidic residues" evidence="1">
    <location>
        <begin position="51"/>
        <end position="76"/>
    </location>
</feature>
<evidence type="ECO:0000313" key="3">
    <source>
        <dbReference type="Proteomes" id="UP000652219"/>
    </source>
</evidence>
<comment type="caution">
    <text evidence="2">The sequence shown here is derived from an EMBL/GenBank/DDBJ whole genome shotgun (WGS) entry which is preliminary data.</text>
</comment>